<comment type="caution">
    <text evidence="2">The sequence shown here is derived from an EMBL/GenBank/DDBJ whole genome shotgun (WGS) entry which is preliminary data.</text>
</comment>
<proteinExistence type="predicted"/>
<gene>
    <name evidence="2" type="ORF">CEXT_334081</name>
</gene>
<dbReference type="AlphaFoldDB" id="A0AAV4XWA1"/>
<accession>A0AAV4XWA1</accession>
<name>A0AAV4XWA1_CAEEX</name>
<feature type="region of interest" description="Disordered" evidence="1">
    <location>
        <begin position="1"/>
        <end position="32"/>
    </location>
</feature>
<dbReference type="EMBL" id="BPLR01018421">
    <property type="protein sequence ID" value="GIY99445.1"/>
    <property type="molecule type" value="Genomic_DNA"/>
</dbReference>
<organism evidence="2 3">
    <name type="scientific">Caerostris extrusa</name>
    <name type="common">Bark spider</name>
    <name type="synonym">Caerostris bankana</name>
    <dbReference type="NCBI Taxonomy" id="172846"/>
    <lineage>
        <taxon>Eukaryota</taxon>
        <taxon>Metazoa</taxon>
        <taxon>Ecdysozoa</taxon>
        <taxon>Arthropoda</taxon>
        <taxon>Chelicerata</taxon>
        <taxon>Arachnida</taxon>
        <taxon>Araneae</taxon>
        <taxon>Araneomorphae</taxon>
        <taxon>Entelegynae</taxon>
        <taxon>Araneoidea</taxon>
        <taxon>Araneidae</taxon>
        <taxon>Caerostris</taxon>
    </lineage>
</organism>
<protein>
    <submittedName>
        <fullName evidence="2">Uncharacterized protein</fullName>
    </submittedName>
</protein>
<evidence type="ECO:0000313" key="3">
    <source>
        <dbReference type="Proteomes" id="UP001054945"/>
    </source>
</evidence>
<evidence type="ECO:0000313" key="2">
    <source>
        <dbReference type="EMBL" id="GIY99445.1"/>
    </source>
</evidence>
<feature type="region of interest" description="Disordered" evidence="1">
    <location>
        <begin position="65"/>
        <end position="98"/>
    </location>
</feature>
<sequence>MATSGHRRKLDIWMPFPRNRTEPEEPNGISHFHTRHTTTRFLPTFCGRPPVFLCTNTSQASQLVIPKGKRGQKEEGGRKGRKVRLKMMPSFPSEAGEE</sequence>
<dbReference type="Proteomes" id="UP001054945">
    <property type="component" value="Unassembled WGS sequence"/>
</dbReference>
<keyword evidence="3" id="KW-1185">Reference proteome</keyword>
<reference evidence="2 3" key="1">
    <citation type="submission" date="2021-06" db="EMBL/GenBank/DDBJ databases">
        <title>Caerostris extrusa draft genome.</title>
        <authorList>
            <person name="Kono N."/>
            <person name="Arakawa K."/>
        </authorList>
    </citation>
    <scope>NUCLEOTIDE SEQUENCE [LARGE SCALE GENOMIC DNA]</scope>
</reference>
<evidence type="ECO:0000256" key="1">
    <source>
        <dbReference type="SAM" id="MobiDB-lite"/>
    </source>
</evidence>